<comment type="caution">
    <text evidence="3">The sequence shown here is derived from an EMBL/GenBank/DDBJ whole genome shotgun (WGS) entry which is preliminary data.</text>
</comment>
<evidence type="ECO:0008006" key="5">
    <source>
        <dbReference type="Google" id="ProtNLM"/>
    </source>
</evidence>
<dbReference type="RefSeq" id="WP_380938848.1">
    <property type="nucleotide sequence ID" value="NZ_JBHUFC010000002.1"/>
</dbReference>
<evidence type="ECO:0000313" key="4">
    <source>
        <dbReference type="Proteomes" id="UP001597283"/>
    </source>
</evidence>
<feature type="signal peptide" evidence="2">
    <location>
        <begin position="1"/>
        <end position="19"/>
    </location>
</feature>
<evidence type="ECO:0000256" key="2">
    <source>
        <dbReference type="SAM" id="SignalP"/>
    </source>
</evidence>
<evidence type="ECO:0000256" key="1">
    <source>
        <dbReference type="SAM" id="MobiDB-lite"/>
    </source>
</evidence>
<name>A0ABW4NAQ9_9SPHN</name>
<organism evidence="3 4">
    <name type="scientific">Sphingomonas floccifaciens</name>
    <dbReference type="NCBI Taxonomy" id="1844115"/>
    <lineage>
        <taxon>Bacteria</taxon>
        <taxon>Pseudomonadati</taxon>
        <taxon>Pseudomonadota</taxon>
        <taxon>Alphaproteobacteria</taxon>
        <taxon>Sphingomonadales</taxon>
        <taxon>Sphingomonadaceae</taxon>
        <taxon>Sphingomonas</taxon>
    </lineage>
</organism>
<keyword evidence="4" id="KW-1185">Reference proteome</keyword>
<feature type="chain" id="PRO_5045104229" description="Lipoprotein" evidence="2">
    <location>
        <begin position="20"/>
        <end position="105"/>
    </location>
</feature>
<gene>
    <name evidence="3" type="ORF">ACFSC3_03640</name>
</gene>
<protein>
    <recommendedName>
        <fullName evidence="5">Lipoprotein</fullName>
    </recommendedName>
</protein>
<feature type="region of interest" description="Disordered" evidence="1">
    <location>
        <begin position="23"/>
        <end position="51"/>
    </location>
</feature>
<dbReference type="EMBL" id="JBHUFC010000002">
    <property type="protein sequence ID" value="MFD1786659.1"/>
    <property type="molecule type" value="Genomic_DNA"/>
</dbReference>
<dbReference type="Proteomes" id="UP001597283">
    <property type="component" value="Unassembled WGS sequence"/>
</dbReference>
<keyword evidence="2" id="KW-0732">Signal</keyword>
<dbReference type="PROSITE" id="PS51257">
    <property type="entry name" value="PROKAR_LIPOPROTEIN"/>
    <property type="match status" value="1"/>
</dbReference>
<proteinExistence type="predicted"/>
<evidence type="ECO:0000313" key="3">
    <source>
        <dbReference type="EMBL" id="MFD1786659.1"/>
    </source>
</evidence>
<accession>A0ABW4NAQ9</accession>
<reference evidence="4" key="1">
    <citation type="journal article" date="2019" name="Int. J. Syst. Evol. Microbiol.">
        <title>The Global Catalogue of Microorganisms (GCM) 10K type strain sequencing project: providing services to taxonomists for standard genome sequencing and annotation.</title>
        <authorList>
            <consortium name="The Broad Institute Genomics Platform"/>
            <consortium name="The Broad Institute Genome Sequencing Center for Infectious Disease"/>
            <person name="Wu L."/>
            <person name="Ma J."/>
        </authorList>
    </citation>
    <scope>NUCLEOTIDE SEQUENCE [LARGE SCALE GENOMIC DNA]</scope>
    <source>
        <strain evidence="4">Q85</strain>
    </source>
</reference>
<sequence length="105" mass="11235">MIACRVWTSLGLAALVAACAPGGDAPSEDNMSERMAAPVRRPSAPTRLSQQELAVRIGPRCPETTKVDYRDTPAGGGEYLVTCGPRRFRVAVAPDGATRIEPIRR</sequence>